<name>A0A1H8A4T8_9SPHI</name>
<keyword evidence="1" id="KW-0472">Membrane</keyword>
<proteinExistence type="predicted"/>
<feature type="transmembrane region" description="Helical" evidence="1">
    <location>
        <begin position="6"/>
        <end position="26"/>
    </location>
</feature>
<gene>
    <name evidence="2" type="ORF">SAMN05192574_101361</name>
</gene>
<dbReference type="AlphaFoldDB" id="A0A1H8A4T8"/>
<evidence type="ECO:0000313" key="3">
    <source>
        <dbReference type="Proteomes" id="UP000198942"/>
    </source>
</evidence>
<evidence type="ECO:0008006" key="4">
    <source>
        <dbReference type="Google" id="ProtNLM"/>
    </source>
</evidence>
<dbReference type="OrthoDB" id="950196at2"/>
<evidence type="ECO:0000313" key="2">
    <source>
        <dbReference type="EMBL" id="SEM65755.1"/>
    </source>
</evidence>
<reference evidence="3" key="1">
    <citation type="submission" date="2016-10" db="EMBL/GenBank/DDBJ databases">
        <authorList>
            <person name="Varghese N."/>
            <person name="Submissions S."/>
        </authorList>
    </citation>
    <scope>NUCLEOTIDE SEQUENCE [LARGE SCALE GENOMIC DNA]</scope>
    <source>
        <strain evidence="3">Gh-48</strain>
    </source>
</reference>
<dbReference type="Proteomes" id="UP000198942">
    <property type="component" value="Unassembled WGS sequence"/>
</dbReference>
<dbReference type="RefSeq" id="WP_091206805.1">
    <property type="nucleotide sequence ID" value="NZ_FOCL01000001.1"/>
</dbReference>
<dbReference type="STRING" id="551995.SAMN05192574_101361"/>
<keyword evidence="3" id="KW-1185">Reference proteome</keyword>
<dbReference type="EMBL" id="FOCL01000001">
    <property type="protein sequence ID" value="SEM65755.1"/>
    <property type="molecule type" value="Genomic_DNA"/>
</dbReference>
<accession>A0A1H8A4T8</accession>
<dbReference type="InterPro" id="IPR011051">
    <property type="entry name" value="RmlC_Cupin_sf"/>
</dbReference>
<organism evidence="2 3">
    <name type="scientific">Mucilaginibacter gossypiicola</name>
    <dbReference type="NCBI Taxonomy" id="551995"/>
    <lineage>
        <taxon>Bacteria</taxon>
        <taxon>Pseudomonadati</taxon>
        <taxon>Bacteroidota</taxon>
        <taxon>Sphingobacteriia</taxon>
        <taxon>Sphingobacteriales</taxon>
        <taxon>Sphingobacteriaceae</taxon>
        <taxon>Mucilaginibacter</taxon>
    </lineage>
</organism>
<evidence type="ECO:0000256" key="1">
    <source>
        <dbReference type="SAM" id="Phobius"/>
    </source>
</evidence>
<dbReference type="SUPFAM" id="SSF51182">
    <property type="entry name" value="RmlC-like cupins"/>
    <property type="match status" value="1"/>
</dbReference>
<sequence>MEAIIYLIKYAAVVLSCIALALICAFRSEIYQWLKSGIQRKKIIYGCEARGDAHEPYLTRFIIFYGKKLKIYFHKFHRSDAVDLHDHPWNFVSIILWRGYMEEVPDGSAPGYRKQKRIWPGMIIYRAAHHAHRVVLLNDKPAYTLVFVSKYVRQWGFFTSRGWMNYKNYFTEKGC</sequence>
<protein>
    <recommendedName>
        <fullName evidence="4">Cysteine dioxygenase type I</fullName>
    </recommendedName>
</protein>
<keyword evidence="1" id="KW-0812">Transmembrane</keyword>
<keyword evidence="1" id="KW-1133">Transmembrane helix</keyword>